<protein>
    <submittedName>
        <fullName evidence="11">SSD domain-containing protein</fullName>
    </submittedName>
</protein>
<evidence type="ECO:0000256" key="5">
    <source>
        <dbReference type="ARBA" id="ARBA00022989"/>
    </source>
</evidence>
<evidence type="ECO:0000256" key="6">
    <source>
        <dbReference type="ARBA" id="ARBA00023136"/>
    </source>
</evidence>
<dbReference type="FunFam" id="1.20.1640.10:FF:000013">
    <property type="entry name" value="PaTched Related family"/>
    <property type="match status" value="1"/>
</dbReference>
<evidence type="ECO:0000256" key="3">
    <source>
        <dbReference type="ARBA" id="ARBA00022475"/>
    </source>
</evidence>
<evidence type="ECO:0000256" key="7">
    <source>
        <dbReference type="ARBA" id="ARBA00023180"/>
    </source>
</evidence>
<name>A0A7I4XV82_HAECO</name>
<keyword evidence="5 8" id="KW-1133">Transmembrane helix</keyword>
<dbReference type="Gene3D" id="1.20.1640.10">
    <property type="entry name" value="Multidrug efflux transporter AcrB transmembrane domain"/>
    <property type="match status" value="2"/>
</dbReference>
<keyword evidence="10" id="KW-1185">Reference proteome</keyword>
<evidence type="ECO:0000259" key="9">
    <source>
        <dbReference type="PROSITE" id="PS50156"/>
    </source>
</evidence>
<comment type="similarity">
    <text evidence="2">Belongs to the patched family.</text>
</comment>
<comment type="subcellular location">
    <subcellularLocation>
        <location evidence="1">Cell membrane</location>
        <topology evidence="1">Multi-pass membrane protein</topology>
    </subcellularLocation>
</comment>
<feature type="transmembrane region" description="Helical" evidence="8">
    <location>
        <begin position="305"/>
        <end position="327"/>
    </location>
</feature>
<dbReference type="OrthoDB" id="6510177at2759"/>
<feature type="transmembrane region" description="Helical" evidence="8">
    <location>
        <begin position="756"/>
        <end position="775"/>
    </location>
</feature>
<proteinExistence type="inferred from homology"/>
<dbReference type="PANTHER" id="PTHR10796">
    <property type="entry name" value="PATCHED-RELATED"/>
    <property type="match status" value="1"/>
</dbReference>
<sequence>MRVAAEDNNPKFVTKKLEKMAKEPGSHETLLIRCITAFYGRWALFVANHTVIIIVICTLLTLVGTYKVITTPNENDITGYTPYGARARDELDVAGEFFSKGGSSISVFLLILPKDGGNAIREDVLKEAAEVERILTTNFTILNPVTNRSESYREFCFSFCQINEPFMQFVNGFILQKSLAEGGAATNERIELAYPISTFYNRRMNIQPHFFGLEFSENITEEAEATENSTAVVVVKRNPKLVSAKMLAIQLRAERKEGWTSQMVKDYENSITAYFEGEYKSPTIRILTLSTTYVENEVVRAGMSLLPFLGVGFAIMACVSSLTTFMSAAFMGQTSIHKFALAIMACICPFMACGTALGALFFIGVRFGSILCVTPFLVLAIGVDDAYLMIHSWQRITKELRENPVKGDCAAYRLAQVLSDTGPAIMISALTNMSADAVGAFTSSPEITLLCYGNAACILCDFIYQITLYSAVMVLVGQFEIDNERNYTLTQRLECGGEDVAGSLDKSSILSFRDRLNDGFNYFLDNYVSLVTNKLFDLAMIVVWLIFLLVSIKGITQMPINLTPKKLFSLDSSLVEMDNYRVKYVIPYFTLATVFVNKPGNLSDPVRVKRLNDFVAEMESLPGAWGAPSSNYFMRDFIEFEKGMSEIEGEEEAEETSAPRDPNTLNFKDLASFLEWPEYKYWRGFLRFKPNTTELERFFFTTAYHGEELREWVRRDQMLKEWREAVDKYKPEFNVSVYYDDAIYLDLIENMPTDTWQSGVATICCMAIVCLIFMWDPYTVVVTTAVIASIMTGILGILSWTGTELDPIVMAALIISIGFSVDIPAHVSFHYYAAAAHLSPPITVRRRLHYCLSSVGFPALQASLSTSLCVLALLLVSIYMSQVFVKTMIICMTLCVLHGLLLIPCLLSITDPIVSRLQRS</sequence>
<dbReference type="InterPro" id="IPR051697">
    <property type="entry name" value="Patched_domain-protein"/>
</dbReference>
<feature type="transmembrane region" description="Helical" evidence="8">
    <location>
        <begin position="887"/>
        <end position="909"/>
    </location>
</feature>
<feature type="transmembrane region" description="Helical" evidence="8">
    <location>
        <begin position="339"/>
        <end position="361"/>
    </location>
</feature>
<keyword evidence="7" id="KW-0325">Glycoprotein</keyword>
<feature type="transmembrane region" description="Helical" evidence="8">
    <location>
        <begin position="855"/>
        <end position="881"/>
    </location>
</feature>
<dbReference type="Proteomes" id="UP000025227">
    <property type="component" value="Unplaced"/>
</dbReference>
<dbReference type="PROSITE" id="PS50156">
    <property type="entry name" value="SSD"/>
    <property type="match status" value="1"/>
</dbReference>
<dbReference type="GO" id="GO:0018996">
    <property type="term" value="P:molting cycle, collagen and cuticulin-based cuticle"/>
    <property type="evidence" value="ECO:0007669"/>
    <property type="project" value="TreeGrafter"/>
</dbReference>
<feature type="domain" description="SSD" evidence="9">
    <location>
        <begin position="338"/>
        <end position="475"/>
    </location>
</feature>
<dbReference type="GO" id="GO:0005886">
    <property type="term" value="C:plasma membrane"/>
    <property type="evidence" value="ECO:0007669"/>
    <property type="project" value="UniProtKB-SubCell"/>
</dbReference>
<feature type="transmembrane region" description="Helical" evidence="8">
    <location>
        <begin position="780"/>
        <end position="802"/>
    </location>
</feature>
<dbReference type="GO" id="GO:0006897">
    <property type="term" value="P:endocytosis"/>
    <property type="evidence" value="ECO:0007669"/>
    <property type="project" value="TreeGrafter"/>
</dbReference>
<organism evidence="10 11">
    <name type="scientific">Haemonchus contortus</name>
    <name type="common">Barber pole worm</name>
    <dbReference type="NCBI Taxonomy" id="6289"/>
    <lineage>
        <taxon>Eukaryota</taxon>
        <taxon>Metazoa</taxon>
        <taxon>Ecdysozoa</taxon>
        <taxon>Nematoda</taxon>
        <taxon>Chromadorea</taxon>
        <taxon>Rhabditida</taxon>
        <taxon>Rhabditina</taxon>
        <taxon>Rhabditomorpha</taxon>
        <taxon>Strongyloidea</taxon>
        <taxon>Trichostrongylidae</taxon>
        <taxon>Haemonchus</taxon>
    </lineage>
</organism>
<keyword evidence="3" id="KW-1003">Cell membrane</keyword>
<reference evidence="11" key="1">
    <citation type="submission" date="2020-12" db="UniProtKB">
        <authorList>
            <consortium name="WormBaseParasite"/>
        </authorList>
    </citation>
    <scope>IDENTIFICATION</scope>
    <source>
        <strain evidence="11">MHco3</strain>
    </source>
</reference>
<feature type="transmembrane region" description="Helical" evidence="8">
    <location>
        <begin position="367"/>
        <end position="390"/>
    </location>
</feature>
<keyword evidence="6 8" id="KW-0472">Membrane</keyword>
<dbReference type="Pfam" id="PF02460">
    <property type="entry name" value="Patched"/>
    <property type="match status" value="1"/>
</dbReference>
<accession>A0A7I4XV82</accession>
<evidence type="ECO:0000256" key="4">
    <source>
        <dbReference type="ARBA" id="ARBA00022692"/>
    </source>
</evidence>
<dbReference type="AlphaFoldDB" id="A0A7I4XV82"/>
<feature type="transmembrane region" description="Helical" evidence="8">
    <location>
        <begin position="42"/>
        <end position="66"/>
    </location>
</feature>
<dbReference type="OMA" id="ICPLMAN"/>
<evidence type="ECO:0000256" key="8">
    <source>
        <dbReference type="SAM" id="Phobius"/>
    </source>
</evidence>
<evidence type="ECO:0000256" key="1">
    <source>
        <dbReference type="ARBA" id="ARBA00004651"/>
    </source>
</evidence>
<dbReference type="WBParaSite" id="HCON_00015640-00001">
    <property type="protein sequence ID" value="HCON_00015640-00001"/>
    <property type="gene ID" value="HCON_00015640"/>
</dbReference>
<feature type="transmembrane region" description="Helical" evidence="8">
    <location>
        <begin position="808"/>
        <end position="834"/>
    </location>
</feature>
<dbReference type="InterPro" id="IPR000731">
    <property type="entry name" value="SSD"/>
</dbReference>
<keyword evidence="4 8" id="KW-0812">Transmembrane</keyword>
<evidence type="ECO:0000313" key="11">
    <source>
        <dbReference type="WBParaSite" id="HCON_00015640-00001"/>
    </source>
</evidence>
<dbReference type="InterPro" id="IPR003392">
    <property type="entry name" value="PTHD_SSD"/>
</dbReference>
<evidence type="ECO:0000313" key="10">
    <source>
        <dbReference type="Proteomes" id="UP000025227"/>
    </source>
</evidence>
<dbReference type="PANTHER" id="PTHR10796:SF88">
    <property type="entry name" value="SSD DOMAIN-CONTAINING PROTEIN"/>
    <property type="match status" value="1"/>
</dbReference>
<dbReference type="SUPFAM" id="SSF82866">
    <property type="entry name" value="Multidrug efflux transporter AcrB transmembrane domain"/>
    <property type="match status" value="2"/>
</dbReference>
<feature type="transmembrane region" description="Helical" evidence="8">
    <location>
        <begin position="535"/>
        <end position="555"/>
    </location>
</feature>
<evidence type="ECO:0000256" key="2">
    <source>
        <dbReference type="ARBA" id="ARBA00005585"/>
    </source>
</evidence>
<dbReference type="GO" id="GO:0030659">
    <property type="term" value="C:cytoplasmic vesicle membrane"/>
    <property type="evidence" value="ECO:0007669"/>
    <property type="project" value="TreeGrafter"/>
</dbReference>